<evidence type="ECO:0000313" key="3">
    <source>
        <dbReference type="Proteomes" id="UP000253741"/>
    </source>
</evidence>
<feature type="region of interest" description="Disordered" evidence="1">
    <location>
        <begin position="24"/>
        <end position="72"/>
    </location>
</feature>
<reference evidence="2 3" key="1">
    <citation type="submission" date="2018-07" db="EMBL/GenBank/DDBJ databases">
        <title>Streptomyces species from bats.</title>
        <authorList>
            <person name="Dunlap C."/>
        </authorList>
    </citation>
    <scope>NUCLEOTIDE SEQUENCE [LARGE SCALE GENOMIC DNA]</scope>
    <source>
        <strain evidence="2 3">AC230</strain>
    </source>
</reference>
<dbReference type="Proteomes" id="UP000253741">
    <property type="component" value="Unassembled WGS sequence"/>
</dbReference>
<evidence type="ECO:0000313" key="2">
    <source>
        <dbReference type="EMBL" id="RDG38200.1"/>
    </source>
</evidence>
<accession>A0A370B8T0</accession>
<protein>
    <submittedName>
        <fullName evidence="2">Uncharacterized protein</fullName>
    </submittedName>
</protein>
<gene>
    <name evidence="2" type="ORF">DVH02_10390</name>
</gene>
<dbReference type="AlphaFoldDB" id="A0A370B8T0"/>
<organism evidence="2 3">
    <name type="scientific">Streptomyces corynorhini</name>
    <dbReference type="NCBI Taxonomy" id="2282652"/>
    <lineage>
        <taxon>Bacteria</taxon>
        <taxon>Bacillati</taxon>
        <taxon>Actinomycetota</taxon>
        <taxon>Actinomycetes</taxon>
        <taxon>Kitasatosporales</taxon>
        <taxon>Streptomycetaceae</taxon>
        <taxon>Streptomyces</taxon>
    </lineage>
</organism>
<evidence type="ECO:0000256" key="1">
    <source>
        <dbReference type="SAM" id="MobiDB-lite"/>
    </source>
</evidence>
<name>A0A370B8T0_9ACTN</name>
<sequence>MKGSLLVPRDTRPMAVPVAPVLVSPASGAAPAPGAASDADPGANESEPSPPTAEQLSARTAERNKRSSRGGV</sequence>
<keyword evidence="3" id="KW-1185">Reference proteome</keyword>
<comment type="caution">
    <text evidence="2">The sequence shown here is derived from an EMBL/GenBank/DDBJ whole genome shotgun (WGS) entry which is preliminary data.</text>
</comment>
<proteinExistence type="predicted"/>
<feature type="compositionally biased region" description="Low complexity" evidence="1">
    <location>
        <begin position="24"/>
        <end position="43"/>
    </location>
</feature>
<dbReference type="EMBL" id="QQNA01000066">
    <property type="protein sequence ID" value="RDG38200.1"/>
    <property type="molecule type" value="Genomic_DNA"/>
</dbReference>